<evidence type="ECO:0000256" key="1">
    <source>
        <dbReference type="SAM" id="MobiDB-lite"/>
    </source>
</evidence>
<dbReference type="EMBL" id="KK101546">
    <property type="protein sequence ID" value="KIZ00475.1"/>
    <property type="molecule type" value="Genomic_DNA"/>
</dbReference>
<dbReference type="OrthoDB" id="535982at2759"/>
<keyword evidence="3" id="KW-1185">Reference proteome</keyword>
<reference evidence="2 3" key="1">
    <citation type="journal article" date="2013" name="BMC Genomics">
        <title>Reconstruction of the lipid metabolism for the microalga Monoraphidium neglectum from its genome sequence reveals characteristics suitable for biofuel production.</title>
        <authorList>
            <person name="Bogen C."/>
            <person name="Al-Dilaimi A."/>
            <person name="Albersmeier A."/>
            <person name="Wichmann J."/>
            <person name="Grundmann M."/>
            <person name="Rupp O."/>
            <person name="Lauersen K.J."/>
            <person name="Blifernez-Klassen O."/>
            <person name="Kalinowski J."/>
            <person name="Goesmann A."/>
            <person name="Mussgnug J.H."/>
            <person name="Kruse O."/>
        </authorList>
    </citation>
    <scope>NUCLEOTIDE SEQUENCE [LARGE SCALE GENOMIC DNA]</scope>
    <source>
        <strain evidence="2 3">SAG 48.87</strain>
    </source>
</reference>
<feature type="region of interest" description="Disordered" evidence="1">
    <location>
        <begin position="42"/>
        <end position="68"/>
    </location>
</feature>
<dbReference type="GO" id="GO:0003972">
    <property type="term" value="F:RNA ligase (ATP) activity"/>
    <property type="evidence" value="ECO:0007669"/>
    <property type="project" value="InterPro"/>
</dbReference>
<proteinExistence type="predicted"/>
<dbReference type="RefSeq" id="XP_013899494.1">
    <property type="nucleotide sequence ID" value="XM_014044040.1"/>
</dbReference>
<dbReference type="PANTHER" id="PTHR35460">
    <property type="entry name" value="TRNA LIGASE 1"/>
    <property type="match status" value="1"/>
</dbReference>
<sequence>MASAVPATAAAGTVALANLVQLCKELCLPVSYKVFEQLPADGGGGGGRESGSGDADPGNPLSCCERSGNGSGGVVTDASVTRALSAGVQQAFLPKFENEGQDEAIADQVTAGAAERYMVVTIKHSGSLVTLSAGQVGAGAGQGWRVSCWLEPAGAAALLRAHYERSCGCSGDGAGGDAALAALRRLMVSLEERRMAVSFEMVTGGWVF</sequence>
<dbReference type="Proteomes" id="UP000054498">
    <property type="component" value="Unassembled WGS sequence"/>
</dbReference>
<protein>
    <submittedName>
        <fullName evidence="2">Uncharacterized protein</fullName>
    </submittedName>
</protein>
<name>A0A0D2MB22_9CHLO</name>
<dbReference type="PANTHER" id="PTHR35460:SF1">
    <property type="entry name" value="TRNA LIGASE 1"/>
    <property type="match status" value="1"/>
</dbReference>
<gene>
    <name evidence="2" type="ORF">MNEG_7483</name>
</gene>
<dbReference type="InterPro" id="IPR038837">
    <property type="entry name" value="tRNA_ligase_1"/>
</dbReference>
<dbReference type="AlphaFoldDB" id="A0A0D2MB22"/>
<organism evidence="2 3">
    <name type="scientific">Monoraphidium neglectum</name>
    <dbReference type="NCBI Taxonomy" id="145388"/>
    <lineage>
        <taxon>Eukaryota</taxon>
        <taxon>Viridiplantae</taxon>
        <taxon>Chlorophyta</taxon>
        <taxon>core chlorophytes</taxon>
        <taxon>Chlorophyceae</taxon>
        <taxon>CS clade</taxon>
        <taxon>Sphaeropleales</taxon>
        <taxon>Selenastraceae</taxon>
        <taxon>Monoraphidium</taxon>
    </lineage>
</organism>
<evidence type="ECO:0000313" key="2">
    <source>
        <dbReference type="EMBL" id="KIZ00475.1"/>
    </source>
</evidence>
<accession>A0A0D2MB22</accession>
<dbReference type="GO" id="GO:0006388">
    <property type="term" value="P:tRNA splicing, via endonucleolytic cleavage and ligation"/>
    <property type="evidence" value="ECO:0007669"/>
    <property type="project" value="InterPro"/>
</dbReference>
<dbReference type="GeneID" id="25740359"/>
<evidence type="ECO:0000313" key="3">
    <source>
        <dbReference type="Proteomes" id="UP000054498"/>
    </source>
</evidence>
<dbReference type="KEGG" id="mng:MNEG_7483"/>